<feature type="compositionally biased region" description="Low complexity" evidence="1">
    <location>
        <begin position="136"/>
        <end position="159"/>
    </location>
</feature>
<evidence type="ECO:0000313" key="4">
    <source>
        <dbReference type="Proteomes" id="UP001057474"/>
    </source>
</evidence>
<name>A0ABY4Y6B1_9GAMM</name>
<evidence type="ECO:0000256" key="2">
    <source>
        <dbReference type="SAM" id="Phobius"/>
    </source>
</evidence>
<sequence>MITLYNYFQFAKTAMTIGLLVAAGLLFWPGALATVANFSLFGLSIAAYVGSNVLYQAGAVAALTFVGLHALGITMDVVGGFFSLLKSCCCSSRAQEEDYPTYRSHQARAPQAKQDSYQMFNQAMPPSYGQHVAQTQSPPSYQTIYQQPSQPSYQPIYPQLGGHGNQQETYSGYPKLQ</sequence>
<feature type="region of interest" description="Disordered" evidence="1">
    <location>
        <begin position="128"/>
        <end position="177"/>
    </location>
</feature>
<keyword evidence="2" id="KW-0812">Transmembrane</keyword>
<organism evidence="3 4">
    <name type="scientific">Legionella lytica</name>
    <dbReference type="NCBI Taxonomy" id="96232"/>
    <lineage>
        <taxon>Bacteria</taxon>
        <taxon>Pseudomonadati</taxon>
        <taxon>Pseudomonadota</taxon>
        <taxon>Gammaproteobacteria</taxon>
        <taxon>Legionellales</taxon>
        <taxon>Legionellaceae</taxon>
        <taxon>Legionella</taxon>
    </lineage>
</organism>
<accession>A0ABY4Y6B1</accession>
<dbReference type="RefSeq" id="WP_252579445.1">
    <property type="nucleotide sequence ID" value="NZ_CP071527.1"/>
</dbReference>
<dbReference type="EMBL" id="CP071527">
    <property type="protein sequence ID" value="USQ13158.1"/>
    <property type="molecule type" value="Genomic_DNA"/>
</dbReference>
<keyword evidence="2" id="KW-1133">Transmembrane helix</keyword>
<reference evidence="3" key="1">
    <citation type="submission" date="2021-03" db="EMBL/GenBank/DDBJ databases">
        <title>Legionella lytica PCM 2298.</title>
        <authorList>
            <person name="Koper P."/>
        </authorList>
    </citation>
    <scope>NUCLEOTIDE SEQUENCE</scope>
    <source>
        <strain evidence="3">PCM 2298</strain>
    </source>
</reference>
<proteinExistence type="predicted"/>
<evidence type="ECO:0000313" key="3">
    <source>
        <dbReference type="EMBL" id="USQ13158.1"/>
    </source>
</evidence>
<evidence type="ECO:0008006" key="5">
    <source>
        <dbReference type="Google" id="ProtNLM"/>
    </source>
</evidence>
<feature type="transmembrane region" description="Helical" evidence="2">
    <location>
        <begin position="57"/>
        <end position="85"/>
    </location>
</feature>
<evidence type="ECO:0000256" key="1">
    <source>
        <dbReference type="SAM" id="MobiDB-lite"/>
    </source>
</evidence>
<keyword evidence="2" id="KW-0472">Membrane</keyword>
<keyword evidence="4" id="KW-1185">Reference proteome</keyword>
<dbReference type="Proteomes" id="UP001057474">
    <property type="component" value="Chromosome"/>
</dbReference>
<protein>
    <recommendedName>
        <fullName evidence="5">Transmembrane protein</fullName>
    </recommendedName>
</protein>
<gene>
    <name evidence="3" type="ORF">J2N86_10720</name>
</gene>